<proteinExistence type="predicted"/>
<accession>F9VFQ5</accession>
<reference evidence="1 2" key="1">
    <citation type="journal article" date="2011" name="PLoS ONE">
        <title>Complete genome sequence and comparative analysis of the fish pathogen Lactococcus garvieae.</title>
        <authorList>
            <person name="Morita H."/>
            <person name="Toh H."/>
            <person name="Oshima K."/>
            <person name="Yoshizaki M."/>
            <person name="Kawanishi M."/>
            <person name="Nakaya K."/>
            <person name="Suzuki T."/>
            <person name="Miyauchi E."/>
            <person name="Ishii Y."/>
            <person name="Tanabe S."/>
            <person name="Murakami M."/>
            <person name="Hattori M."/>
        </authorList>
    </citation>
    <scope>NUCLEOTIDE SEQUENCE [LARGE SCALE GENOMIC DNA]</scope>
    <source>
        <strain evidence="1 2">Lg2</strain>
    </source>
</reference>
<dbReference type="AlphaFoldDB" id="F9VFQ5"/>
<sequence>MRLRFTLLADGEAEPLFRSEMIAPGYAVKEIPLEKKYLHGKHKARLLLEFYDMEQEKKITESTMDIVINGTE</sequence>
<dbReference type="KEGG" id="lgv:LCGL_1696"/>
<dbReference type="Proteomes" id="UP000008520">
    <property type="component" value="Chromosome"/>
</dbReference>
<name>F9VFQ5_LACGL</name>
<dbReference type="EMBL" id="AP009333">
    <property type="protein sequence ID" value="BAK61156.1"/>
    <property type="molecule type" value="Genomic_DNA"/>
</dbReference>
<dbReference type="PATRIC" id="fig|420890.5.peg.1670"/>
<keyword evidence="2" id="KW-1185">Reference proteome</keyword>
<gene>
    <name evidence="1" type="ordered locus">LCGL_1696</name>
</gene>
<protein>
    <submittedName>
        <fullName evidence="1">Uncharacterized protein</fullName>
    </submittedName>
</protein>
<dbReference type="HOGENOM" id="CLU_2717283_0_0_9"/>
<organism evidence="1 2">
    <name type="scientific">Lactococcus garvieae (strain Lg2)</name>
    <name type="common">Enterococcus seriolicida</name>
    <dbReference type="NCBI Taxonomy" id="420890"/>
    <lineage>
        <taxon>Bacteria</taxon>
        <taxon>Bacillati</taxon>
        <taxon>Bacillota</taxon>
        <taxon>Bacilli</taxon>
        <taxon>Lactobacillales</taxon>
        <taxon>Streptococcaceae</taxon>
        <taxon>Lactococcus</taxon>
    </lineage>
</organism>
<evidence type="ECO:0000313" key="2">
    <source>
        <dbReference type="Proteomes" id="UP000008520"/>
    </source>
</evidence>
<evidence type="ECO:0000313" key="1">
    <source>
        <dbReference type="EMBL" id="BAK61156.1"/>
    </source>
</evidence>
<dbReference type="STRING" id="420890.LCGL_1696"/>